<gene>
    <name evidence="3" type="ORF">AQJ11_37705</name>
</gene>
<reference evidence="3 4" key="1">
    <citation type="submission" date="2015-10" db="EMBL/GenBank/DDBJ databases">
        <title>Draft genome sequence of Streptomyces corchorusii DSM 40340, type strain for the species Streptomyces corchorusii.</title>
        <authorList>
            <person name="Ruckert C."/>
            <person name="Winkler A."/>
            <person name="Kalinowski J."/>
            <person name="Kampfer P."/>
            <person name="Glaeser S."/>
        </authorList>
    </citation>
    <scope>NUCLEOTIDE SEQUENCE [LARGE SCALE GENOMIC DNA]</scope>
    <source>
        <strain evidence="3 4">DSM 40340</strain>
    </source>
</reference>
<keyword evidence="1" id="KW-0479">Metal-binding</keyword>
<dbReference type="Proteomes" id="UP000053398">
    <property type="component" value="Unassembled WGS sequence"/>
</dbReference>
<keyword evidence="1" id="KW-0460">Magnesium</keyword>
<sequence length="254" mass="26700">MTGATQAISLDTVLGGVFTQAADDIAAFRSRGLRPVTDLHLHLRELITSSVNEVWPDLPVIAATRHHGTLCALPDDCVLLNPLDGAAAFLAGSPHFSITACRIQRGFPVQGITDLPAFHVRVSTDRAALTVSGDIEQLPAFDSDTVLISPRHVEQARMLLPDRPIAAVCTASIAMTFVALGRARAAACPPAAVERATPWDYASAALAVHSSGGRAVTPNGSDLAHSRPQAHAGWLASRDAPAKGDLAQLMHPQP</sequence>
<dbReference type="SUPFAM" id="SSF56655">
    <property type="entry name" value="Carbohydrate phosphatase"/>
    <property type="match status" value="1"/>
</dbReference>
<name>A0A101PTZ2_STRCK</name>
<dbReference type="Pfam" id="PF00459">
    <property type="entry name" value="Inositol_P"/>
    <property type="match status" value="1"/>
</dbReference>
<dbReference type="AlphaFoldDB" id="A0A101PTZ2"/>
<feature type="binding site" evidence="1">
    <location>
        <position position="83"/>
    </location>
    <ligand>
        <name>Mg(2+)</name>
        <dbReference type="ChEBI" id="CHEBI:18420"/>
        <label>1</label>
        <note>catalytic</note>
    </ligand>
</feature>
<accession>A0A101PTZ2</accession>
<dbReference type="GO" id="GO:0046872">
    <property type="term" value="F:metal ion binding"/>
    <property type="evidence" value="ECO:0007669"/>
    <property type="project" value="UniProtKB-KW"/>
</dbReference>
<dbReference type="Gene3D" id="3.30.540.10">
    <property type="entry name" value="Fructose-1,6-Bisphosphatase, subunit A, domain 1"/>
    <property type="match status" value="1"/>
</dbReference>
<evidence type="ECO:0000256" key="2">
    <source>
        <dbReference type="SAM" id="MobiDB-lite"/>
    </source>
</evidence>
<comment type="caution">
    <text evidence="3">The sequence shown here is derived from an EMBL/GenBank/DDBJ whole genome shotgun (WGS) entry which is preliminary data.</text>
</comment>
<feature type="binding site" evidence="1">
    <location>
        <position position="200"/>
    </location>
    <ligand>
        <name>Mg(2+)</name>
        <dbReference type="ChEBI" id="CHEBI:18420"/>
        <label>1</label>
        <note>catalytic</note>
    </ligand>
</feature>
<dbReference type="InterPro" id="IPR000760">
    <property type="entry name" value="Inositol_monophosphatase-like"/>
</dbReference>
<feature type="region of interest" description="Disordered" evidence="2">
    <location>
        <begin position="213"/>
        <end position="234"/>
    </location>
</feature>
<protein>
    <recommendedName>
        <fullName evidence="5">Inositol monophosphatase</fullName>
    </recommendedName>
</protein>
<proteinExistence type="predicted"/>
<dbReference type="RefSeq" id="WP_059266303.1">
    <property type="nucleotide sequence ID" value="NZ_KQ948370.1"/>
</dbReference>
<keyword evidence="4" id="KW-1185">Reference proteome</keyword>
<evidence type="ECO:0000313" key="4">
    <source>
        <dbReference type="Proteomes" id="UP000053398"/>
    </source>
</evidence>
<organism evidence="3 4">
    <name type="scientific">Streptomyces corchorusii</name>
    <name type="common">Streptomyces chibaensis</name>
    <dbReference type="NCBI Taxonomy" id="1903"/>
    <lineage>
        <taxon>Bacteria</taxon>
        <taxon>Bacillati</taxon>
        <taxon>Actinomycetota</taxon>
        <taxon>Actinomycetes</taxon>
        <taxon>Kitasatosporales</taxon>
        <taxon>Streptomycetaceae</taxon>
        <taxon>Streptomyces</taxon>
    </lineage>
</organism>
<comment type="cofactor">
    <cofactor evidence="1">
        <name>Mg(2+)</name>
        <dbReference type="ChEBI" id="CHEBI:18420"/>
    </cofactor>
</comment>
<evidence type="ECO:0000313" key="3">
    <source>
        <dbReference type="EMBL" id="KUN17602.1"/>
    </source>
</evidence>
<dbReference type="EMBL" id="LMWP01000048">
    <property type="protein sequence ID" value="KUN17602.1"/>
    <property type="molecule type" value="Genomic_DNA"/>
</dbReference>
<evidence type="ECO:0000256" key="1">
    <source>
        <dbReference type="PIRSR" id="PIRSR600760-2"/>
    </source>
</evidence>
<feature type="binding site" evidence="1">
    <location>
        <position position="84"/>
    </location>
    <ligand>
        <name>Mg(2+)</name>
        <dbReference type="ChEBI" id="CHEBI:18420"/>
        <label>1</label>
        <note>catalytic</note>
    </ligand>
</feature>
<dbReference type="Gene3D" id="3.40.190.80">
    <property type="match status" value="1"/>
</dbReference>
<evidence type="ECO:0008006" key="5">
    <source>
        <dbReference type="Google" id="ProtNLM"/>
    </source>
</evidence>